<accession>A0AAQ4DAI7</accession>
<keyword evidence="9" id="KW-0472">Membrane</keyword>
<dbReference type="InterPro" id="IPR018497">
    <property type="entry name" value="Peptidase_M13_C"/>
</dbReference>
<dbReference type="Proteomes" id="UP001321473">
    <property type="component" value="Unassembled WGS sequence"/>
</dbReference>
<feature type="compositionally biased region" description="Low complexity" evidence="8">
    <location>
        <begin position="13"/>
        <end position="26"/>
    </location>
</feature>
<keyword evidence="6" id="KW-0862">Zinc</keyword>
<protein>
    <recommendedName>
        <fullName evidence="14">M13 family peptidase</fullName>
    </recommendedName>
</protein>
<dbReference type="Gene3D" id="3.40.390.10">
    <property type="entry name" value="Collagenase (Catalytic Domain)"/>
    <property type="match status" value="2"/>
</dbReference>
<evidence type="ECO:0000256" key="6">
    <source>
        <dbReference type="ARBA" id="ARBA00022833"/>
    </source>
</evidence>
<keyword evidence="7" id="KW-0482">Metalloprotease</keyword>
<organism evidence="12 13">
    <name type="scientific">Amblyomma americanum</name>
    <name type="common">Lone star tick</name>
    <dbReference type="NCBI Taxonomy" id="6943"/>
    <lineage>
        <taxon>Eukaryota</taxon>
        <taxon>Metazoa</taxon>
        <taxon>Ecdysozoa</taxon>
        <taxon>Arthropoda</taxon>
        <taxon>Chelicerata</taxon>
        <taxon>Arachnida</taxon>
        <taxon>Acari</taxon>
        <taxon>Parasitiformes</taxon>
        <taxon>Ixodida</taxon>
        <taxon>Ixodoidea</taxon>
        <taxon>Ixodidae</taxon>
        <taxon>Amblyomminae</taxon>
        <taxon>Amblyomma</taxon>
    </lineage>
</organism>
<dbReference type="InterPro" id="IPR024079">
    <property type="entry name" value="MetalloPept_cat_dom_sf"/>
</dbReference>
<reference evidence="12 13" key="1">
    <citation type="journal article" date="2023" name="Arcadia Sci">
        <title>De novo assembly of a long-read Amblyomma americanum tick genome.</title>
        <authorList>
            <person name="Chou S."/>
            <person name="Poskanzer K.E."/>
            <person name="Rollins M."/>
            <person name="Thuy-Boun P.S."/>
        </authorList>
    </citation>
    <scope>NUCLEOTIDE SEQUENCE [LARGE SCALE GENOMIC DNA]</scope>
    <source>
        <strain evidence="12">F_SG_1</strain>
        <tissue evidence="12">Salivary glands</tissue>
    </source>
</reference>
<feature type="transmembrane region" description="Helical" evidence="9">
    <location>
        <begin position="218"/>
        <end position="239"/>
    </location>
</feature>
<keyword evidence="3" id="KW-0645">Protease</keyword>
<evidence type="ECO:0000313" key="13">
    <source>
        <dbReference type="Proteomes" id="UP001321473"/>
    </source>
</evidence>
<dbReference type="SUPFAM" id="SSF55486">
    <property type="entry name" value="Metalloproteases ('zincins'), catalytic domain"/>
    <property type="match status" value="1"/>
</dbReference>
<keyword evidence="13" id="KW-1185">Reference proteome</keyword>
<evidence type="ECO:0000313" key="12">
    <source>
        <dbReference type="EMBL" id="KAK8759477.1"/>
    </source>
</evidence>
<dbReference type="Gene3D" id="1.10.1380.10">
    <property type="entry name" value="Neutral endopeptidase , domain2"/>
    <property type="match status" value="1"/>
</dbReference>
<evidence type="ECO:0000256" key="8">
    <source>
        <dbReference type="SAM" id="MobiDB-lite"/>
    </source>
</evidence>
<dbReference type="PANTHER" id="PTHR11733">
    <property type="entry name" value="ZINC METALLOPROTEASE FAMILY M13 NEPRILYSIN-RELATED"/>
    <property type="match status" value="1"/>
</dbReference>
<evidence type="ECO:0000256" key="7">
    <source>
        <dbReference type="ARBA" id="ARBA00023049"/>
    </source>
</evidence>
<evidence type="ECO:0000256" key="9">
    <source>
        <dbReference type="SAM" id="Phobius"/>
    </source>
</evidence>
<comment type="similarity">
    <text evidence="2">Belongs to the peptidase M13 family.</text>
</comment>
<dbReference type="InterPro" id="IPR000718">
    <property type="entry name" value="Peptidase_M13"/>
</dbReference>
<dbReference type="Pfam" id="PF01431">
    <property type="entry name" value="Peptidase_M13"/>
    <property type="match status" value="1"/>
</dbReference>
<feature type="region of interest" description="Disordered" evidence="8">
    <location>
        <begin position="257"/>
        <end position="277"/>
    </location>
</feature>
<gene>
    <name evidence="12" type="ORF">V5799_002886</name>
</gene>
<keyword evidence="9" id="KW-1133">Transmembrane helix</keyword>
<sequence length="965" mass="107633">MLDLESSAVALESSMQEKSSKASSKSGPKRKKEPDISTLAAKPEQKPAENVEASQLSPPSHRAQSEKLEERQTEQIDDDEHSSIAMSHHTTSKLSTKYSATSHRTASKLSTKQSERSYISNRNESNAEEGMTGAEQLGEVEKSSHSAAELAKKDEDASLEVMEDGEDGEVAAPADALAESTLSFTAPDKGREYNPKAAEETLEDLISTTRSLYPESRIVIALAILGILWVVAIIVLSAVGHTHVLPYRTDTTEYVPAPTTTVTRSSPSHPRTPETVDTSVVIPSTPATSATYSCSTSYCEREGAYIKSLLSTQINPCENFYDYVCDAWRARAGPNIGMELGAAISRDTILEEETENEVIEYLRSENPDVLPAVQLHRACIESTQHEITEVKMALKEMFKEMPGETWPVPRTETSLTPSDVWLLAGKLYREFGIDAFLGITIGTHQNTQPLVVLELPQTFFFKDYETYSMMNNMFRDAITEAAVGLAILDVVQEVTEDVYTAFRDLDQRQPADATFNFKIVTIDDLPPSLLAFLQVVFDGVAPETIVVRSPDYILTQLDHHVKVSDIPSLINYLGFRLIVRMAPFFPSSGFENLKLVFSLETTGRVRTLPLNNNAMCLRAVTAALPVCVVKAHARASTKSGNDLTNRIWLSQIESSFFRNTARLSWVDDLTYSLIRFRLANTKLARFFPSWSLNADQCNGSISNFGSNVAHIYRRLSEQAMRIKLGQVGRPLAPREPGFPFDTRSRYSWGQQTVYVPLGLINTSVPSNATLFAFHLSRTAVRLFRSLTPLLRQEPTALGASYNLEYTSQSHNLLDRLLGCLYSDFASILQKTRVEFILDPYDARYALLAQTVAVSLAFVAFRELLHVERIWKISFRLSSLPELSSDQLFFIWYALDNCEKSDPAYQLRQYETWQRLPPDLAVNFPLRHLPQFGDAFHCQPGSGMQPPLYAPTCNIFNTTTSYGVAP</sequence>
<dbReference type="PROSITE" id="PS51885">
    <property type="entry name" value="NEPRILYSIN"/>
    <property type="match status" value="1"/>
</dbReference>
<dbReference type="InterPro" id="IPR042089">
    <property type="entry name" value="Peptidase_M13_dom_2"/>
</dbReference>
<dbReference type="InterPro" id="IPR008753">
    <property type="entry name" value="Peptidase_M13_N"/>
</dbReference>
<dbReference type="GO" id="GO:0004222">
    <property type="term" value="F:metalloendopeptidase activity"/>
    <property type="evidence" value="ECO:0007669"/>
    <property type="project" value="InterPro"/>
</dbReference>
<evidence type="ECO:0000259" key="10">
    <source>
        <dbReference type="Pfam" id="PF01431"/>
    </source>
</evidence>
<dbReference type="Pfam" id="PF05649">
    <property type="entry name" value="Peptidase_M13_N"/>
    <property type="match status" value="1"/>
</dbReference>
<keyword evidence="4" id="KW-0479">Metal-binding</keyword>
<dbReference type="GO" id="GO:0046872">
    <property type="term" value="F:metal ion binding"/>
    <property type="evidence" value="ECO:0007669"/>
    <property type="project" value="UniProtKB-KW"/>
</dbReference>
<evidence type="ECO:0008006" key="14">
    <source>
        <dbReference type="Google" id="ProtNLM"/>
    </source>
</evidence>
<feature type="compositionally biased region" description="Basic and acidic residues" evidence="8">
    <location>
        <begin position="63"/>
        <end position="74"/>
    </location>
</feature>
<evidence type="ECO:0000256" key="5">
    <source>
        <dbReference type="ARBA" id="ARBA00022801"/>
    </source>
</evidence>
<evidence type="ECO:0000259" key="11">
    <source>
        <dbReference type="Pfam" id="PF05649"/>
    </source>
</evidence>
<evidence type="ECO:0000256" key="4">
    <source>
        <dbReference type="ARBA" id="ARBA00022723"/>
    </source>
</evidence>
<comment type="cofactor">
    <cofactor evidence="1">
        <name>Zn(2+)</name>
        <dbReference type="ChEBI" id="CHEBI:29105"/>
    </cofactor>
</comment>
<dbReference type="GO" id="GO:0005886">
    <property type="term" value="C:plasma membrane"/>
    <property type="evidence" value="ECO:0007669"/>
    <property type="project" value="TreeGrafter"/>
</dbReference>
<evidence type="ECO:0000256" key="3">
    <source>
        <dbReference type="ARBA" id="ARBA00022670"/>
    </source>
</evidence>
<dbReference type="AlphaFoldDB" id="A0AAQ4DAI7"/>
<dbReference type="EMBL" id="JARKHS020033014">
    <property type="protein sequence ID" value="KAK8759477.1"/>
    <property type="molecule type" value="Genomic_DNA"/>
</dbReference>
<dbReference type="PANTHER" id="PTHR11733:SF241">
    <property type="entry name" value="GH26575P-RELATED"/>
    <property type="match status" value="1"/>
</dbReference>
<proteinExistence type="inferred from homology"/>
<keyword evidence="5" id="KW-0378">Hydrolase</keyword>
<comment type="caution">
    <text evidence="12">The sequence shown here is derived from an EMBL/GenBank/DDBJ whole genome shotgun (WGS) entry which is preliminary data.</text>
</comment>
<evidence type="ECO:0000256" key="2">
    <source>
        <dbReference type="ARBA" id="ARBA00007357"/>
    </source>
</evidence>
<feature type="compositionally biased region" description="Basic and acidic residues" evidence="8">
    <location>
        <begin position="139"/>
        <end position="155"/>
    </location>
</feature>
<keyword evidence="9" id="KW-0812">Transmembrane</keyword>
<feature type="domain" description="Peptidase M13 N-terminal" evidence="11">
    <location>
        <begin position="316"/>
        <end position="671"/>
    </location>
</feature>
<feature type="compositionally biased region" description="Polar residues" evidence="8">
    <location>
        <begin position="258"/>
        <end position="277"/>
    </location>
</feature>
<feature type="region of interest" description="Disordered" evidence="8">
    <location>
        <begin position="1"/>
        <end position="155"/>
    </location>
</feature>
<name>A0AAQ4DAI7_AMBAM</name>
<feature type="domain" description="Peptidase M13 C-terminal" evidence="10">
    <location>
        <begin position="848"/>
        <end position="945"/>
    </location>
</feature>
<feature type="compositionally biased region" description="Polar residues" evidence="8">
    <location>
        <begin position="84"/>
        <end position="124"/>
    </location>
</feature>
<dbReference type="GO" id="GO:0016485">
    <property type="term" value="P:protein processing"/>
    <property type="evidence" value="ECO:0007669"/>
    <property type="project" value="TreeGrafter"/>
</dbReference>
<evidence type="ECO:0000256" key="1">
    <source>
        <dbReference type="ARBA" id="ARBA00001947"/>
    </source>
</evidence>